<keyword evidence="1" id="KW-0732">Signal</keyword>
<comment type="caution">
    <text evidence="2">The sequence shown here is derived from an EMBL/GenBank/DDBJ whole genome shotgun (WGS) entry which is preliminary data.</text>
</comment>
<protein>
    <submittedName>
        <fullName evidence="2">Uncharacterized protein</fullName>
    </submittedName>
</protein>
<reference evidence="2 3" key="1">
    <citation type="journal article" date="2014" name="Int. J. Syst. Evol. Microbiol.">
        <title>Complete genome sequence of Corynebacterium casei LMG S-19264T (=DSM 44701T), isolated from a smear-ripened cheese.</title>
        <authorList>
            <consortium name="US DOE Joint Genome Institute (JGI-PGF)"/>
            <person name="Walter F."/>
            <person name="Albersmeier A."/>
            <person name="Kalinowski J."/>
            <person name="Ruckert C."/>
        </authorList>
    </citation>
    <scope>NUCLEOTIDE SEQUENCE [LARGE SCALE GENOMIC DNA]</scope>
    <source>
        <strain evidence="2 3">CGMCC 1.7029</strain>
    </source>
</reference>
<sequence>MKPALQDCARKQTLRQWSGMRLACTLLAALTMPSQGFAEGASFRDFPVVIFCNYNNLEHAYYFSQLDMDGRAIYMTPDRQAGTITLEGIAERIGGDRSGNCARKTLDELRTDGQAYDLTK</sequence>
<dbReference type="EMBL" id="BMLP01000001">
    <property type="protein sequence ID" value="GGO24151.1"/>
    <property type="molecule type" value="Genomic_DNA"/>
</dbReference>
<organism evidence="2 3">
    <name type="scientific">Gemmobacter aquaticus</name>
    <dbReference type="NCBI Taxonomy" id="490185"/>
    <lineage>
        <taxon>Bacteria</taxon>
        <taxon>Pseudomonadati</taxon>
        <taxon>Pseudomonadota</taxon>
        <taxon>Alphaproteobacteria</taxon>
        <taxon>Rhodobacterales</taxon>
        <taxon>Paracoccaceae</taxon>
        <taxon>Gemmobacter</taxon>
    </lineage>
</organism>
<name>A0A917YI53_9RHOB</name>
<feature type="chain" id="PRO_5036951951" evidence="1">
    <location>
        <begin position="39"/>
        <end position="120"/>
    </location>
</feature>
<dbReference type="OrthoDB" id="8390160at2"/>
<evidence type="ECO:0000313" key="3">
    <source>
        <dbReference type="Proteomes" id="UP000598196"/>
    </source>
</evidence>
<keyword evidence="3" id="KW-1185">Reference proteome</keyword>
<dbReference type="Proteomes" id="UP000598196">
    <property type="component" value="Unassembled WGS sequence"/>
</dbReference>
<feature type="signal peptide" evidence="1">
    <location>
        <begin position="1"/>
        <end position="38"/>
    </location>
</feature>
<evidence type="ECO:0000313" key="2">
    <source>
        <dbReference type="EMBL" id="GGO24151.1"/>
    </source>
</evidence>
<accession>A0A917YI53</accession>
<dbReference type="AlphaFoldDB" id="A0A917YI53"/>
<evidence type="ECO:0000256" key="1">
    <source>
        <dbReference type="SAM" id="SignalP"/>
    </source>
</evidence>
<proteinExistence type="predicted"/>
<gene>
    <name evidence="2" type="ORF">GCM10010991_02220</name>
</gene>
<dbReference type="RefSeq" id="WP_146285970.1">
    <property type="nucleotide sequence ID" value="NZ_BMLP01000001.1"/>
</dbReference>